<dbReference type="EMBL" id="CAJVQB010008561">
    <property type="protein sequence ID" value="CAG8720386.1"/>
    <property type="molecule type" value="Genomic_DNA"/>
</dbReference>
<accession>A0ABN7V3A2</accession>
<proteinExistence type="predicted"/>
<sequence length="325" mass="37304">LKLNAFVDISNKEKHVNGFWHLNLGQTQLCQRLDDIRLKENNYALEINIKFTHNHVIKSAESLSFRRVDEKVRKKFIDLFNDDRATNPDYDYIAKLFQQFRKMTLGNRNGNSMFKRLVDVVNGYINSGHGKAILQEYNANYGSSHIFCIVTGLMCRMHEKILQTGEICHVDASSSFNTSITLFYTGCMIDALPLGLFITSDENEATLKNAIDLLGQIEEIDISEGNASKFILFLENVKNDYQNVSFLYGLNYQLDPTANIRSGSMIRVQVESMKRCKLGLSNKCRLPAIENKENLDPQVIPNRKKRKANRKEHDLSKRINKKSIN</sequence>
<dbReference type="Proteomes" id="UP000789901">
    <property type="component" value="Unassembled WGS sequence"/>
</dbReference>
<dbReference type="PANTHER" id="PTHR35385:SF2">
    <property type="entry name" value="PROTEIN B, PUTATIVE-RELATED"/>
    <property type="match status" value="1"/>
</dbReference>
<feature type="non-terminal residue" evidence="2">
    <location>
        <position position="1"/>
    </location>
</feature>
<dbReference type="PANTHER" id="PTHR35385">
    <property type="entry name" value="PROTEIN B, PUTATIVE-RELATED-RELATED"/>
    <property type="match status" value="1"/>
</dbReference>
<organism evidence="2 3">
    <name type="scientific">Gigaspora margarita</name>
    <dbReference type="NCBI Taxonomy" id="4874"/>
    <lineage>
        <taxon>Eukaryota</taxon>
        <taxon>Fungi</taxon>
        <taxon>Fungi incertae sedis</taxon>
        <taxon>Mucoromycota</taxon>
        <taxon>Glomeromycotina</taxon>
        <taxon>Glomeromycetes</taxon>
        <taxon>Diversisporales</taxon>
        <taxon>Gigasporaceae</taxon>
        <taxon>Gigaspora</taxon>
    </lineage>
</organism>
<feature type="region of interest" description="Disordered" evidence="1">
    <location>
        <begin position="295"/>
        <end position="325"/>
    </location>
</feature>
<reference evidence="2 3" key="1">
    <citation type="submission" date="2021-06" db="EMBL/GenBank/DDBJ databases">
        <authorList>
            <person name="Kallberg Y."/>
            <person name="Tangrot J."/>
            <person name="Rosling A."/>
        </authorList>
    </citation>
    <scope>NUCLEOTIDE SEQUENCE [LARGE SCALE GENOMIC DNA]</scope>
    <source>
        <strain evidence="2 3">120-4 pot B 10/14</strain>
    </source>
</reference>
<evidence type="ECO:0000313" key="3">
    <source>
        <dbReference type="Proteomes" id="UP000789901"/>
    </source>
</evidence>
<gene>
    <name evidence="2" type="ORF">GMARGA_LOCUS13468</name>
</gene>
<name>A0ABN7V3A2_GIGMA</name>
<protein>
    <submittedName>
        <fullName evidence="2">4263_t:CDS:1</fullName>
    </submittedName>
</protein>
<comment type="caution">
    <text evidence="2">The sequence shown here is derived from an EMBL/GenBank/DDBJ whole genome shotgun (WGS) entry which is preliminary data.</text>
</comment>
<evidence type="ECO:0000313" key="2">
    <source>
        <dbReference type="EMBL" id="CAG8720386.1"/>
    </source>
</evidence>
<keyword evidence="3" id="KW-1185">Reference proteome</keyword>
<evidence type="ECO:0000256" key="1">
    <source>
        <dbReference type="SAM" id="MobiDB-lite"/>
    </source>
</evidence>